<evidence type="ECO:0000313" key="8">
    <source>
        <dbReference type="Proteomes" id="UP000069697"/>
    </source>
</evidence>
<dbReference type="CDD" id="cd08518">
    <property type="entry name" value="PBP2_NikA_DppA_OppA_like_19"/>
    <property type="match status" value="1"/>
</dbReference>
<evidence type="ECO:0000256" key="2">
    <source>
        <dbReference type="ARBA" id="ARBA00005695"/>
    </source>
</evidence>
<sequence length="552" mass="59605">MGRFSWRWGKRKGRTGLGILLVCSIGLSGCAQGTAPTASSAENGQSGTALTKDELVLAVGTEPEGGFDPTTGWGQYGSPLFQSTLLKRDAKLQLVNDLATTYSVSEDGLTWTVTLRDDVKFSDGEPLTAEDVKFTFETAAKSGSVIDLTNMADVQASDNRTVVFTLKSPQSTFISLLTTLGIVPEHAYGADYAEHPVGSGPYKLVQWDKGQQVIVEANEEYYGNKSAFHKLTFLYLDEDAAYAAAQAGTVDIAAIPAAFSKQQVNGMTLEAVKTVDNRGIMFPMQPAGAKSGDGLPAGNDVTSDLAIRQAVNVVIDRKALVEGVLEGYGRPAYSVSDDLPWSNAEAVFTDANLEEAKRILAAGGWADADGDGIVEKNGVKAEFNLLYFAGDLTRQSLALAAADMVAPAGIKINVEGKSREETKKMAYSNAVLFGWGSHDPLETYNLYSSTHKGEGYYNVGLYSNPVVDSWMDKALQATSEEEALPFWQKAEWDGTTGFSYQGDAPWAWLVNIDHLYLVTNGLNIGEQQIHPHGHGWPVTTNLEEWSWDNSTK</sequence>
<dbReference type="PANTHER" id="PTHR30290">
    <property type="entry name" value="PERIPLASMIC BINDING COMPONENT OF ABC TRANSPORTER"/>
    <property type="match status" value="1"/>
</dbReference>
<evidence type="ECO:0000256" key="4">
    <source>
        <dbReference type="ARBA" id="ARBA00022729"/>
    </source>
</evidence>
<dbReference type="Proteomes" id="UP000069697">
    <property type="component" value="Unassembled WGS sequence"/>
</dbReference>
<dbReference type="PROSITE" id="PS51257">
    <property type="entry name" value="PROKAR_LIPOPROTEIN"/>
    <property type="match status" value="1"/>
</dbReference>
<evidence type="ECO:0000256" key="3">
    <source>
        <dbReference type="ARBA" id="ARBA00022448"/>
    </source>
</evidence>
<feature type="signal peptide" evidence="5">
    <location>
        <begin position="1"/>
        <end position="33"/>
    </location>
</feature>
<gene>
    <name evidence="7" type="ORF">PAHA3_5103</name>
</gene>
<protein>
    <submittedName>
        <fullName evidence="7">ABC transporter</fullName>
    </submittedName>
</protein>
<accession>A0A100VRZ3</accession>
<comment type="similarity">
    <text evidence="2">Belongs to the bacterial solute-binding protein 5 family.</text>
</comment>
<evidence type="ECO:0000256" key="5">
    <source>
        <dbReference type="SAM" id="SignalP"/>
    </source>
</evidence>
<dbReference type="InterPro" id="IPR023765">
    <property type="entry name" value="SBP_5_CS"/>
</dbReference>
<reference evidence="7 8" key="1">
    <citation type="journal article" date="2016" name="Genome Announc.">
        <title>Draft Genome Sequence of Paenibacillus amylolyticus Heshi-A3, Isolated from Fermented Rice Bran in a Japanese Fermented Seafood Dish.</title>
        <authorList>
            <person name="Akuzawa S."/>
            <person name="Nagaoka J."/>
            <person name="Kanekatsu M."/>
            <person name="Kubota E."/>
            <person name="Ohtake R."/>
            <person name="Suzuki T."/>
            <person name="Kanesaki Y."/>
        </authorList>
    </citation>
    <scope>NUCLEOTIDE SEQUENCE [LARGE SCALE GENOMIC DNA]</scope>
    <source>
        <strain evidence="7 8">Heshi-A3</strain>
    </source>
</reference>
<dbReference type="RefSeq" id="WP_062837368.1">
    <property type="nucleotide sequence ID" value="NZ_BCNV01000007.1"/>
</dbReference>
<keyword evidence="4 5" id="KW-0732">Signal</keyword>
<dbReference type="GO" id="GO:0042597">
    <property type="term" value="C:periplasmic space"/>
    <property type="evidence" value="ECO:0007669"/>
    <property type="project" value="UniProtKB-ARBA"/>
</dbReference>
<dbReference type="PIRSF" id="PIRSF002741">
    <property type="entry name" value="MppA"/>
    <property type="match status" value="1"/>
</dbReference>
<reference evidence="8" key="2">
    <citation type="submission" date="2016-01" db="EMBL/GenBank/DDBJ databases">
        <title>Draft Genome Sequence of Paenibacillus amylolyticus Heshi-A3 that Was Isolated from Fermented Rice Bran with Aging Salted Mackerel, Which Was Named Heshiko as Traditional Fermented Seafood in Japan.</title>
        <authorList>
            <person name="Akuzawa S."/>
            <person name="Nakagawa J."/>
            <person name="Kanekatsu T."/>
            <person name="Kubota E."/>
            <person name="Ohtake R."/>
            <person name="Suzuki T."/>
            <person name="Kanesaki Y."/>
        </authorList>
    </citation>
    <scope>NUCLEOTIDE SEQUENCE [LARGE SCALE GENOMIC DNA]</scope>
    <source>
        <strain evidence="8">Heshi-A3</strain>
    </source>
</reference>
<comment type="subcellular location">
    <subcellularLocation>
        <location evidence="1">Cell membrane</location>
        <topology evidence="1">Lipid-anchor</topology>
    </subcellularLocation>
</comment>
<feature type="chain" id="PRO_5039164782" evidence="5">
    <location>
        <begin position="34"/>
        <end position="552"/>
    </location>
</feature>
<dbReference type="AlphaFoldDB" id="A0A100VRZ3"/>
<dbReference type="PROSITE" id="PS01040">
    <property type="entry name" value="SBP_BACTERIAL_5"/>
    <property type="match status" value="1"/>
</dbReference>
<dbReference type="GO" id="GO:0043190">
    <property type="term" value="C:ATP-binding cassette (ABC) transporter complex"/>
    <property type="evidence" value="ECO:0007669"/>
    <property type="project" value="InterPro"/>
</dbReference>
<dbReference type="EMBL" id="BCNV01000007">
    <property type="protein sequence ID" value="GAS84982.1"/>
    <property type="molecule type" value="Genomic_DNA"/>
</dbReference>
<proteinExistence type="inferred from homology"/>
<organism evidence="7 8">
    <name type="scientific">Paenibacillus amylolyticus</name>
    <dbReference type="NCBI Taxonomy" id="1451"/>
    <lineage>
        <taxon>Bacteria</taxon>
        <taxon>Bacillati</taxon>
        <taxon>Bacillota</taxon>
        <taxon>Bacilli</taxon>
        <taxon>Bacillales</taxon>
        <taxon>Paenibacillaceae</taxon>
        <taxon>Paenibacillus</taxon>
    </lineage>
</organism>
<dbReference type="Gene3D" id="3.10.105.10">
    <property type="entry name" value="Dipeptide-binding Protein, Domain 3"/>
    <property type="match status" value="1"/>
</dbReference>
<dbReference type="PANTHER" id="PTHR30290:SF9">
    <property type="entry name" value="OLIGOPEPTIDE-BINDING PROTEIN APPA"/>
    <property type="match status" value="1"/>
</dbReference>
<dbReference type="GO" id="GO:0015833">
    <property type="term" value="P:peptide transport"/>
    <property type="evidence" value="ECO:0007669"/>
    <property type="project" value="TreeGrafter"/>
</dbReference>
<evidence type="ECO:0000259" key="6">
    <source>
        <dbReference type="Pfam" id="PF00496"/>
    </source>
</evidence>
<name>A0A100VRZ3_PAEAM</name>
<comment type="caution">
    <text evidence="7">The sequence shown here is derived from an EMBL/GenBank/DDBJ whole genome shotgun (WGS) entry which is preliminary data.</text>
</comment>
<evidence type="ECO:0000313" key="7">
    <source>
        <dbReference type="EMBL" id="GAS84982.1"/>
    </source>
</evidence>
<dbReference type="InterPro" id="IPR000914">
    <property type="entry name" value="SBP_5_dom"/>
</dbReference>
<dbReference type="Pfam" id="PF00496">
    <property type="entry name" value="SBP_bac_5"/>
    <property type="match status" value="1"/>
</dbReference>
<keyword evidence="3" id="KW-0813">Transport</keyword>
<evidence type="ECO:0000256" key="1">
    <source>
        <dbReference type="ARBA" id="ARBA00004193"/>
    </source>
</evidence>
<dbReference type="InterPro" id="IPR039424">
    <property type="entry name" value="SBP_5"/>
</dbReference>
<dbReference type="SUPFAM" id="SSF53850">
    <property type="entry name" value="Periplasmic binding protein-like II"/>
    <property type="match status" value="1"/>
</dbReference>
<dbReference type="GO" id="GO:1904680">
    <property type="term" value="F:peptide transmembrane transporter activity"/>
    <property type="evidence" value="ECO:0007669"/>
    <property type="project" value="TreeGrafter"/>
</dbReference>
<dbReference type="InterPro" id="IPR030678">
    <property type="entry name" value="Peptide/Ni-bd"/>
</dbReference>
<dbReference type="Gene3D" id="3.40.190.10">
    <property type="entry name" value="Periplasmic binding protein-like II"/>
    <property type="match status" value="1"/>
</dbReference>
<feature type="domain" description="Solute-binding protein family 5" evidence="6">
    <location>
        <begin position="94"/>
        <end position="454"/>
    </location>
</feature>